<dbReference type="GO" id="GO:0071051">
    <property type="term" value="P:poly(A)-dependent snoRNA 3'-end processing"/>
    <property type="evidence" value="ECO:0007669"/>
    <property type="project" value="TreeGrafter"/>
</dbReference>
<organism evidence="13 14">
    <name type="scientific">Crassostrea virginica</name>
    <name type="common">Eastern oyster</name>
    <dbReference type="NCBI Taxonomy" id="6565"/>
    <lineage>
        <taxon>Eukaryota</taxon>
        <taxon>Metazoa</taxon>
        <taxon>Spiralia</taxon>
        <taxon>Lophotrochozoa</taxon>
        <taxon>Mollusca</taxon>
        <taxon>Bivalvia</taxon>
        <taxon>Autobranchia</taxon>
        <taxon>Pteriomorphia</taxon>
        <taxon>Ostreida</taxon>
        <taxon>Ostreoidea</taxon>
        <taxon>Ostreidae</taxon>
        <taxon>Crassostrea</taxon>
    </lineage>
</organism>
<name>A0A8B8CBC0_CRAVI</name>
<feature type="domain" description="Exosome complex exonuclease Rrp40 N-terminal" evidence="12">
    <location>
        <begin position="27"/>
        <end position="64"/>
    </location>
</feature>
<dbReference type="PANTHER" id="PTHR21321:SF1">
    <property type="entry name" value="EXOSOME COMPLEX COMPONENT RRP40"/>
    <property type="match status" value="1"/>
</dbReference>
<keyword evidence="7" id="KW-0694">RNA-binding</keyword>
<dbReference type="AlphaFoldDB" id="A0A8B8CBC0"/>
<dbReference type="GO" id="GO:0003723">
    <property type="term" value="F:RNA binding"/>
    <property type="evidence" value="ECO:0007669"/>
    <property type="project" value="UniProtKB-KW"/>
</dbReference>
<dbReference type="Gene3D" id="2.40.50.140">
    <property type="entry name" value="Nucleic acid-binding proteins"/>
    <property type="match status" value="1"/>
</dbReference>
<dbReference type="GO" id="GO:0000177">
    <property type="term" value="C:cytoplasmic exosome (RNase complex)"/>
    <property type="evidence" value="ECO:0007669"/>
    <property type="project" value="TreeGrafter"/>
</dbReference>
<evidence type="ECO:0000256" key="3">
    <source>
        <dbReference type="ARBA" id="ARBA00007841"/>
    </source>
</evidence>
<evidence type="ECO:0000313" key="14">
    <source>
        <dbReference type="RefSeq" id="XP_022313052.1"/>
    </source>
</evidence>
<dbReference type="InterPro" id="IPR037319">
    <property type="entry name" value="Rrp40_S1"/>
</dbReference>
<dbReference type="GeneID" id="111118055"/>
<keyword evidence="13" id="KW-1185">Reference proteome</keyword>
<protein>
    <recommendedName>
        <fullName evidence="10">Exosome complex component RRP40</fullName>
    </recommendedName>
    <alternativeName>
        <fullName evidence="9">Ribosomal RNA-processing protein 40</fullName>
    </alternativeName>
</protein>
<evidence type="ECO:0000256" key="6">
    <source>
        <dbReference type="ARBA" id="ARBA00022835"/>
    </source>
</evidence>
<evidence type="ECO:0000256" key="2">
    <source>
        <dbReference type="ARBA" id="ARBA00004604"/>
    </source>
</evidence>
<dbReference type="FunFam" id="2.40.50.140:FF:000112">
    <property type="entry name" value="Exosome complex component RRP40"/>
    <property type="match status" value="1"/>
</dbReference>
<keyword evidence="5" id="KW-0698">rRNA processing</keyword>
<dbReference type="GO" id="GO:0071034">
    <property type="term" value="P:CUT catabolic process"/>
    <property type="evidence" value="ECO:0007669"/>
    <property type="project" value="TreeGrafter"/>
</dbReference>
<feature type="domain" description="K Homology" evidence="11">
    <location>
        <begin position="154"/>
        <end position="201"/>
    </location>
</feature>
<dbReference type="Pfam" id="PF15985">
    <property type="entry name" value="KH_6"/>
    <property type="match status" value="1"/>
</dbReference>
<dbReference type="RefSeq" id="XP_022313052.1">
    <property type="nucleotide sequence ID" value="XM_022457344.1"/>
</dbReference>
<comment type="similarity">
    <text evidence="3">Belongs to the RRP40 family.</text>
</comment>
<dbReference type="InterPro" id="IPR026699">
    <property type="entry name" value="Exosome_RNA_bind1/RRP40/RRP4"/>
</dbReference>
<dbReference type="GO" id="GO:0000176">
    <property type="term" value="C:nuclear exosome (RNase complex)"/>
    <property type="evidence" value="ECO:0007669"/>
    <property type="project" value="TreeGrafter"/>
</dbReference>
<dbReference type="GO" id="GO:0034475">
    <property type="term" value="P:U4 snRNA 3'-end processing"/>
    <property type="evidence" value="ECO:0007669"/>
    <property type="project" value="TreeGrafter"/>
</dbReference>
<evidence type="ECO:0000256" key="10">
    <source>
        <dbReference type="ARBA" id="ARBA00069899"/>
    </source>
</evidence>
<dbReference type="Pfam" id="PF21262">
    <property type="entry name" value="RRP40_S1"/>
    <property type="match status" value="1"/>
</dbReference>
<dbReference type="KEGG" id="cvn:111118055"/>
<dbReference type="GO" id="GO:0000467">
    <property type="term" value="P:exonucleolytic trimming to generate mature 3'-end of 5.8S rRNA from tricistronic rRNA transcript (SSU-rRNA, 5.8S rRNA, LSU-rRNA)"/>
    <property type="evidence" value="ECO:0007669"/>
    <property type="project" value="TreeGrafter"/>
</dbReference>
<dbReference type="GO" id="GO:0071038">
    <property type="term" value="P:TRAMP-dependent tRNA surveillance pathway"/>
    <property type="evidence" value="ECO:0007669"/>
    <property type="project" value="TreeGrafter"/>
</dbReference>
<dbReference type="SUPFAM" id="SSF110324">
    <property type="entry name" value="Ribosomal L27 protein-like"/>
    <property type="match status" value="1"/>
</dbReference>
<dbReference type="InterPro" id="IPR036612">
    <property type="entry name" value="KH_dom_type_1_sf"/>
</dbReference>
<dbReference type="GO" id="GO:0010468">
    <property type="term" value="P:regulation of gene expression"/>
    <property type="evidence" value="ECO:0007669"/>
    <property type="project" value="UniProtKB-ARBA"/>
</dbReference>
<dbReference type="SUPFAM" id="SSF54791">
    <property type="entry name" value="Eukaryotic type KH-domain (KH-domain type I)"/>
    <property type="match status" value="1"/>
</dbReference>
<evidence type="ECO:0000259" key="11">
    <source>
        <dbReference type="Pfam" id="PF15985"/>
    </source>
</evidence>
<evidence type="ECO:0000256" key="5">
    <source>
        <dbReference type="ARBA" id="ARBA00022552"/>
    </source>
</evidence>
<dbReference type="InterPro" id="IPR049469">
    <property type="entry name" value="RRP40_KH-I"/>
</dbReference>
<evidence type="ECO:0000313" key="13">
    <source>
        <dbReference type="Proteomes" id="UP000694844"/>
    </source>
</evidence>
<dbReference type="OrthoDB" id="340500at2759"/>
<dbReference type="PANTHER" id="PTHR21321">
    <property type="entry name" value="PNAS-3 RELATED"/>
    <property type="match status" value="1"/>
</dbReference>
<dbReference type="CDD" id="cd22526">
    <property type="entry name" value="KH-I_Rrp40"/>
    <property type="match status" value="1"/>
</dbReference>
<evidence type="ECO:0000256" key="9">
    <source>
        <dbReference type="ARBA" id="ARBA00030615"/>
    </source>
</evidence>
<reference evidence="14" key="1">
    <citation type="submission" date="2025-08" db="UniProtKB">
        <authorList>
            <consortium name="RefSeq"/>
        </authorList>
    </citation>
    <scope>IDENTIFICATION</scope>
    <source>
        <tissue evidence="14">Whole sample</tissue>
    </source>
</reference>
<sequence>MVDKVGKVVVPGEVLSDLLGSDSSLKIVLGPGIRQDVDSVIVSKPGVLKFKEPNIYWIDSFQKRYVAQKGDTVIGIVTAKAGDVFRVDVGANELATLSYLAFESATKRNRPDVKTGDLVYCKFLVANKDMEPELVCIDGSGKSGGLGVIGRDGGMLIQVPINSIQKLLSPECVLFKTLGKSLKYEVAVGMNGRIWIQCRTVIETIAVANAISASQHMTNEDIQNMCKQMTDSLAGF</sequence>
<dbReference type="SUPFAM" id="SSF50249">
    <property type="entry name" value="Nucleic acid-binding proteins"/>
    <property type="match status" value="1"/>
</dbReference>
<dbReference type="Proteomes" id="UP000694844">
    <property type="component" value="Chromosome 2"/>
</dbReference>
<evidence type="ECO:0000256" key="7">
    <source>
        <dbReference type="ARBA" id="ARBA00022884"/>
    </source>
</evidence>
<dbReference type="FunFam" id="3.30.1370.10:FF:000038">
    <property type="entry name" value="exosome complex component RRP40"/>
    <property type="match status" value="1"/>
</dbReference>
<comment type="subcellular location">
    <subcellularLocation>
        <location evidence="1">Cytoplasm</location>
    </subcellularLocation>
    <subcellularLocation>
        <location evidence="2">Nucleus</location>
        <location evidence="2">Nucleolus</location>
    </subcellularLocation>
</comment>
<evidence type="ECO:0000259" key="12">
    <source>
        <dbReference type="Pfam" id="PF18311"/>
    </source>
</evidence>
<dbReference type="CDD" id="cd05790">
    <property type="entry name" value="S1_Rrp40"/>
    <property type="match status" value="1"/>
</dbReference>
<gene>
    <name evidence="14" type="primary">LOC111118055</name>
</gene>
<dbReference type="InterPro" id="IPR012340">
    <property type="entry name" value="NA-bd_OB-fold"/>
</dbReference>
<keyword evidence="4" id="KW-0963">Cytoplasm</keyword>
<dbReference type="Gene3D" id="2.40.50.100">
    <property type="match status" value="1"/>
</dbReference>
<dbReference type="GO" id="GO:0071035">
    <property type="term" value="P:nuclear polyadenylation-dependent rRNA catabolic process"/>
    <property type="evidence" value="ECO:0007669"/>
    <property type="project" value="TreeGrafter"/>
</dbReference>
<dbReference type="Pfam" id="PF18311">
    <property type="entry name" value="Rrp40_N"/>
    <property type="match status" value="1"/>
</dbReference>
<evidence type="ECO:0000256" key="1">
    <source>
        <dbReference type="ARBA" id="ARBA00004496"/>
    </source>
</evidence>
<evidence type="ECO:0000256" key="8">
    <source>
        <dbReference type="ARBA" id="ARBA00023242"/>
    </source>
</evidence>
<dbReference type="InterPro" id="IPR041054">
    <property type="entry name" value="Rrp40_N_euk"/>
</dbReference>
<keyword evidence="6" id="KW-0271">Exosome</keyword>
<keyword evidence="8" id="KW-0539">Nucleus</keyword>
<proteinExistence type="inferred from homology"/>
<accession>A0A8B8CBC0</accession>
<dbReference type="Gene3D" id="3.30.1370.10">
    <property type="entry name" value="K Homology domain, type 1"/>
    <property type="match status" value="1"/>
</dbReference>
<dbReference type="InterPro" id="IPR004088">
    <property type="entry name" value="KH_dom_type_1"/>
</dbReference>
<evidence type="ECO:0000256" key="4">
    <source>
        <dbReference type="ARBA" id="ARBA00022490"/>
    </source>
</evidence>
<dbReference type="GO" id="GO:0005730">
    <property type="term" value="C:nucleolus"/>
    <property type="evidence" value="ECO:0007669"/>
    <property type="project" value="UniProtKB-SubCell"/>
</dbReference>